<feature type="transmembrane region" description="Helical" evidence="2">
    <location>
        <begin position="91"/>
        <end position="109"/>
    </location>
</feature>
<feature type="transmembrane region" description="Helical" evidence="2">
    <location>
        <begin position="178"/>
        <end position="197"/>
    </location>
</feature>
<evidence type="ECO:0000256" key="1">
    <source>
        <dbReference type="ARBA" id="ARBA00007362"/>
    </source>
</evidence>
<dbReference type="PANTHER" id="PTHR22911:SF76">
    <property type="entry name" value="EAMA DOMAIN-CONTAINING PROTEIN"/>
    <property type="match status" value="1"/>
</dbReference>
<reference evidence="5" key="1">
    <citation type="journal article" date="2019" name="Int. J. Syst. Evol. Microbiol.">
        <title>The Global Catalogue of Microorganisms (GCM) 10K type strain sequencing project: providing services to taxonomists for standard genome sequencing and annotation.</title>
        <authorList>
            <consortium name="The Broad Institute Genomics Platform"/>
            <consortium name="The Broad Institute Genome Sequencing Center for Infectious Disease"/>
            <person name="Wu L."/>
            <person name="Ma J."/>
        </authorList>
    </citation>
    <scope>NUCLEOTIDE SEQUENCE [LARGE SCALE GENOMIC DNA]</scope>
    <source>
        <strain evidence="5">JCM 16902</strain>
    </source>
</reference>
<evidence type="ECO:0000256" key="2">
    <source>
        <dbReference type="SAM" id="Phobius"/>
    </source>
</evidence>
<keyword evidence="2" id="KW-0472">Membrane</keyword>
<dbReference type="Pfam" id="PF00892">
    <property type="entry name" value="EamA"/>
    <property type="match status" value="2"/>
</dbReference>
<dbReference type="InterPro" id="IPR037185">
    <property type="entry name" value="EmrE-like"/>
</dbReference>
<evidence type="ECO:0000313" key="4">
    <source>
        <dbReference type="EMBL" id="GAA3591013.1"/>
    </source>
</evidence>
<evidence type="ECO:0000259" key="3">
    <source>
        <dbReference type="Pfam" id="PF00892"/>
    </source>
</evidence>
<proteinExistence type="inferred from homology"/>
<comment type="similarity">
    <text evidence="1">Belongs to the EamA transporter family.</text>
</comment>
<organism evidence="4 5">
    <name type="scientific">Kineosporia mesophila</name>
    <dbReference type="NCBI Taxonomy" id="566012"/>
    <lineage>
        <taxon>Bacteria</taxon>
        <taxon>Bacillati</taxon>
        <taxon>Actinomycetota</taxon>
        <taxon>Actinomycetes</taxon>
        <taxon>Kineosporiales</taxon>
        <taxon>Kineosporiaceae</taxon>
        <taxon>Kineosporia</taxon>
    </lineage>
</organism>
<feature type="transmembrane region" description="Helical" evidence="2">
    <location>
        <begin position="146"/>
        <end position="166"/>
    </location>
</feature>
<feature type="transmembrane region" description="Helical" evidence="2">
    <location>
        <begin position="265"/>
        <end position="283"/>
    </location>
</feature>
<dbReference type="SUPFAM" id="SSF103481">
    <property type="entry name" value="Multidrug resistance efflux transporter EmrE"/>
    <property type="match status" value="2"/>
</dbReference>
<dbReference type="RefSeq" id="WP_231485482.1">
    <property type="nucleotide sequence ID" value="NZ_BAAAZO010000001.1"/>
</dbReference>
<feature type="transmembrane region" description="Helical" evidence="2">
    <location>
        <begin position="240"/>
        <end position="259"/>
    </location>
</feature>
<feature type="transmembrane region" description="Helical" evidence="2">
    <location>
        <begin position="209"/>
        <end position="228"/>
    </location>
</feature>
<dbReference type="Proteomes" id="UP001501074">
    <property type="component" value="Unassembled WGS sequence"/>
</dbReference>
<keyword evidence="5" id="KW-1185">Reference proteome</keyword>
<feature type="domain" description="EamA" evidence="3">
    <location>
        <begin position="148"/>
        <end position="282"/>
    </location>
</feature>
<feature type="transmembrane region" description="Helical" evidence="2">
    <location>
        <begin position="35"/>
        <end position="53"/>
    </location>
</feature>
<keyword evidence="2" id="KW-1133">Transmembrane helix</keyword>
<feature type="transmembrane region" description="Helical" evidence="2">
    <location>
        <begin position="65"/>
        <end position="85"/>
    </location>
</feature>
<evidence type="ECO:0000313" key="5">
    <source>
        <dbReference type="Proteomes" id="UP001501074"/>
    </source>
</evidence>
<dbReference type="InterPro" id="IPR000620">
    <property type="entry name" value="EamA_dom"/>
</dbReference>
<name>A0ABP6YW09_9ACTN</name>
<keyword evidence="2" id="KW-0812">Transmembrane</keyword>
<protein>
    <submittedName>
        <fullName evidence="4">DMT family transporter</fullName>
    </submittedName>
</protein>
<dbReference type="PANTHER" id="PTHR22911">
    <property type="entry name" value="ACYL-MALONYL CONDENSING ENZYME-RELATED"/>
    <property type="match status" value="1"/>
</dbReference>
<comment type="caution">
    <text evidence="4">The sequence shown here is derived from an EMBL/GenBank/DDBJ whole genome shotgun (WGS) entry which is preliminary data.</text>
</comment>
<dbReference type="EMBL" id="BAAAZO010000001">
    <property type="protein sequence ID" value="GAA3591013.1"/>
    <property type="molecule type" value="Genomic_DNA"/>
</dbReference>
<sequence>MTPFRAWILVAIAVAGVSSSGPITAGSVAPVVAIALWRNLAGAGISGIWALFRDRHGLGRLDRKTFGLAVVSGLVLAAHFSSWFASLRMTSVAASTALVSTTPILTVAFDLARRVPVPRAVLIGVAVSMTGVVAITGVDAGRSGRALAGDGLALFAAAAMAVYMLAGTRVMRTTSPAVYTLVAYGACATVLLPAALISGTQLTGFSTRTWLEIVTVTIAAQVLGHTLFNVTLPHVGATPLALAILLEVPGASLLAWAYLGEAPPLAVLPGAVLMLLGLVVVVRSRAGEPNPVRDHAKPPRGDFA</sequence>
<feature type="domain" description="EamA" evidence="3">
    <location>
        <begin position="8"/>
        <end position="136"/>
    </location>
</feature>
<accession>A0ABP6YW09</accession>
<feature type="transmembrane region" description="Helical" evidence="2">
    <location>
        <begin position="121"/>
        <end position="140"/>
    </location>
</feature>
<gene>
    <name evidence="4" type="ORF">GCM10022223_01920</name>
</gene>